<accession>A0A232ETC4</accession>
<gene>
    <name evidence="1" type="ORF">TSAR_007933</name>
</gene>
<sequence>MTETKIVGFRGGSRMLTLDLTSKASSRSFEGQSDMLCLYFKGNFNRYRYIFDVEDPQLNL</sequence>
<dbReference type="Proteomes" id="UP000215335">
    <property type="component" value="Unassembled WGS sequence"/>
</dbReference>
<name>A0A232ETC4_9HYME</name>
<evidence type="ECO:0000313" key="1">
    <source>
        <dbReference type="EMBL" id="OXU21601.1"/>
    </source>
</evidence>
<comment type="caution">
    <text evidence="1">The sequence shown here is derived from an EMBL/GenBank/DDBJ whole genome shotgun (WGS) entry which is preliminary data.</text>
</comment>
<keyword evidence="2" id="KW-1185">Reference proteome</keyword>
<reference evidence="1 2" key="1">
    <citation type="journal article" date="2017" name="Curr. Biol.">
        <title>The Evolution of Venom by Co-option of Single-Copy Genes.</title>
        <authorList>
            <person name="Martinson E.O."/>
            <person name="Mrinalini"/>
            <person name="Kelkar Y.D."/>
            <person name="Chang C.H."/>
            <person name="Werren J.H."/>
        </authorList>
    </citation>
    <scope>NUCLEOTIDE SEQUENCE [LARGE SCALE GENOMIC DNA]</scope>
    <source>
        <strain evidence="1 2">Alberta</strain>
        <tissue evidence="1">Whole body</tissue>
    </source>
</reference>
<proteinExistence type="predicted"/>
<dbReference type="AlphaFoldDB" id="A0A232ETC4"/>
<evidence type="ECO:0000313" key="2">
    <source>
        <dbReference type="Proteomes" id="UP000215335"/>
    </source>
</evidence>
<protein>
    <submittedName>
        <fullName evidence="1">Uncharacterized protein</fullName>
    </submittedName>
</protein>
<organism evidence="1 2">
    <name type="scientific">Trichomalopsis sarcophagae</name>
    <dbReference type="NCBI Taxonomy" id="543379"/>
    <lineage>
        <taxon>Eukaryota</taxon>
        <taxon>Metazoa</taxon>
        <taxon>Ecdysozoa</taxon>
        <taxon>Arthropoda</taxon>
        <taxon>Hexapoda</taxon>
        <taxon>Insecta</taxon>
        <taxon>Pterygota</taxon>
        <taxon>Neoptera</taxon>
        <taxon>Endopterygota</taxon>
        <taxon>Hymenoptera</taxon>
        <taxon>Apocrita</taxon>
        <taxon>Proctotrupomorpha</taxon>
        <taxon>Chalcidoidea</taxon>
        <taxon>Pteromalidae</taxon>
        <taxon>Pteromalinae</taxon>
        <taxon>Trichomalopsis</taxon>
    </lineage>
</organism>
<dbReference type="EMBL" id="NNAY01002294">
    <property type="protein sequence ID" value="OXU21601.1"/>
    <property type="molecule type" value="Genomic_DNA"/>
</dbReference>